<dbReference type="GO" id="GO:0004190">
    <property type="term" value="F:aspartic-type endopeptidase activity"/>
    <property type="evidence" value="ECO:0007669"/>
    <property type="project" value="InterPro"/>
</dbReference>
<evidence type="ECO:0000256" key="1">
    <source>
        <dbReference type="SAM" id="Phobius"/>
    </source>
</evidence>
<organism evidence="2">
    <name type="scientific">bioreactor metagenome</name>
    <dbReference type="NCBI Taxonomy" id="1076179"/>
    <lineage>
        <taxon>unclassified sequences</taxon>
        <taxon>metagenomes</taxon>
        <taxon>ecological metagenomes</taxon>
    </lineage>
</organism>
<sequence>MGILILYLSSKIASLKTSKKRLFIGGLLCGFFSFVIFIPNTGMLLGIAFKVAFSMLLAYVAFNKKVFKGTILIYIVSAFMGGMTIILLYITRIKGMTNNAVL</sequence>
<protein>
    <submittedName>
        <fullName evidence="2">Uncharacterized protein</fullName>
    </submittedName>
</protein>
<accession>A0A645IS80</accession>
<reference evidence="2" key="1">
    <citation type="submission" date="2019-08" db="EMBL/GenBank/DDBJ databases">
        <authorList>
            <person name="Kucharzyk K."/>
            <person name="Murdoch R.W."/>
            <person name="Higgins S."/>
            <person name="Loffler F."/>
        </authorList>
    </citation>
    <scope>NUCLEOTIDE SEQUENCE</scope>
</reference>
<feature type="transmembrane region" description="Helical" evidence="1">
    <location>
        <begin position="21"/>
        <end position="38"/>
    </location>
</feature>
<gene>
    <name evidence="2" type="ORF">SDC9_200903</name>
</gene>
<dbReference type="AlphaFoldDB" id="A0A645IS80"/>
<evidence type="ECO:0000313" key="2">
    <source>
        <dbReference type="EMBL" id="MPN53239.1"/>
    </source>
</evidence>
<keyword evidence="1" id="KW-0812">Transmembrane</keyword>
<dbReference type="InterPro" id="IPR005081">
    <property type="entry name" value="SpoIIGA"/>
</dbReference>
<feature type="transmembrane region" description="Helical" evidence="1">
    <location>
        <begin position="44"/>
        <end position="62"/>
    </location>
</feature>
<proteinExistence type="predicted"/>
<dbReference type="GO" id="GO:0006508">
    <property type="term" value="P:proteolysis"/>
    <property type="evidence" value="ECO:0007669"/>
    <property type="project" value="InterPro"/>
</dbReference>
<keyword evidence="1" id="KW-0472">Membrane</keyword>
<keyword evidence="1" id="KW-1133">Transmembrane helix</keyword>
<comment type="caution">
    <text evidence="2">The sequence shown here is derived from an EMBL/GenBank/DDBJ whole genome shotgun (WGS) entry which is preliminary data.</text>
</comment>
<dbReference type="Pfam" id="PF03419">
    <property type="entry name" value="Peptidase_U4"/>
    <property type="match status" value="1"/>
</dbReference>
<feature type="transmembrane region" description="Helical" evidence="1">
    <location>
        <begin position="71"/>
        <end position="90"/>
    </location>
</feature>
<name>A0A645IS80_9ZZZZ</name>
<dbReference type="EMBL" id="VSSQ01120153">
    <property type="protein sequence ID" value="MPN53239.1"/>
    <property type="molecule type" value="Genomic_DNA"/>
</dbReference>
<dbReference type="GO" id="GO:0030436">
    <property type="term" value="P:asexual sporulation"/>
    <property type="evidence" value="ECO:0007669"/>
    <property type="project" value="InterPro"/>
</dbReference>